<reference evidence="1 2" key="1">
    <citation type="submission" date="2020-08" db="EMBL/GenBank/DDBJ databases">
        <title>Genomic Encyclopedia of Type Strains, Phase IV (KMG-IV): sequencing the most valuable type-strain genomes for metagenomic binning, comparative biology and taxonomic classification.</title>
        <authorList>
            <person name="Goeker M."/>
        </authorList>
    </citation>
    <scope>NUCLEOTIDE SEQUENCE [LARGE SCALE GENOMIC DNA]</scope>
    <source>
        <strain evidence="1 2">DSM 102983</strain>
    </source>
</reference>
<accession>A0ABR6KR64</accession>
<organism evidence="1 2">
    <name type="scientific">Parabacteroides faecis</name>
    <dbReference type="NCBI Taxonomy" id="1217282"/>
    <lineage>
        <taxon>Bacteria</taxon>
        <taxon>Pseudomonadati</taxon>
        <taxon>Bacteroidota</taxon>
        <taxon>Bacteroidia</taxon>
        <taxon>Bacteroidales</taxon>
        <taxon>Tannerellaceae</taxon>
        <taxon>Parabacteroides</taxon>
    </lineage>
</organism>
<name>A0ABR6KR64_9BACT</name>
<gene>
    <name evidence="1" type="ORF">GGQ57_003914</name>
</gene>
<dbReference type="Proteomes" id="UP000533637">
    <property type="component" value="Unassembled WGS sequence"/>
</dbReference>
<protein>
    <submittedName>
        <fullName evidence="1">Plasmid stabilization system protein ParE</fullName>
    </submittedName>
</protein>
<keyword evidence="2" id="KW-1185">Reference proteome</keyword>
<dbReference type="EMBL" id="JACHOC010000008">
    <property type="protein sequence ID" value="MBB4623990.1"/>
    <property type="molecule type" value="Genomic_DNA"/>
</dbReference>
<sequence length="30" mass="3687">MVLKKNVLYWTTEAKNDLKNIAKYYKKNRI</sequence>
<evidence type="ECO:0000313" key="2">
    <source>
        <dbReference type="Proteomes" id="UP000533637"/>
    </source>
</evidence>
<evidence type="ECO:0000313" key="1">
    <source>
        <dbReference type="EMBL" id="MBB4623990.1"/>
    </source>
</evidence>
<proteinExistence type="predicted"/>
<comment type="caution">
    <text evidence="1">The sequence shown here is derived from an EMBL/GenBank/DDBJ whole genome shotgun (WGS) entry which is preliminary data.</text>
</comment>